<dbReference type="PANTHER" id="PTHR30629">
    <property type="entry name" value="PROPHAGE INTEGRASE"/>
    <property type="match status" value="1"/>
</dbReference>
<organism evidence="8 9">
    <name type="scientific">Pseudomonas syringae pv. primulae</name>
    <dbReference type="NCBI Taxonomy" id="251707"/>
    <lineage>
        <taxon>Bacteria</taxon>
        <taxon>Pseudomonadati</taxon>
        <taxon>Pseudomonadota</taxon>
        <taxon>Gammaproteobacteria</taxon>
        <taxon>Pseudomonadales</taxon>
        <taxon>Pseudomonadaceae</taxon>
        <taxon>Pseudomonas</taxon>
    </lineage>
</organism>
<feature type="domain" description="Tyr recombinase" evidence="6">
    <location>
        <begin position="233"/>
        <end position="412"/>
    </location>
</feature>
<comment type="caution">
    <text evidence="8">The sequence shown here is derived from an EMBL/GenBank/DDBJ whole genome shotgun (WGS) entry which is preliminary data.</text>
</comment>
<dbReference type="InterPro" id="IPR050808">
    <property type="entry name" value="Phage_Integrase"/>
</dbReference>
<dbReference type="Proteomes" id="UP000276615">
    <property type="component" value="Unassembled WGS sequence"/>
</dbReference>
<proteinExistence type="inferred from homology"/>
<keyword evidence="3 5" id="KW-0238">DNA-binding</keyword>
<dbReference type="Gene3D" id="1.10.443.10">
    <property type="entry name" value="Intergrase catalytic core"/>
    <property type="match status" value="1"/>
</dbReference>
<dbReference type="InterPro" id="IPR025166">
    <property type="entry name" value="Integrase_DNA_bind_dom"/>
</dbReference>
<dbReference type="InterPro" id="IPR053876">
    <property type="entry name" value="Phage_int_M"/>
</dbReference>
<dbReference type="GO" id="GO:0015074">
    <property type="term" value="P:DNA integration"/>
    <property type="evidence" value="ECO:0007669"/>
    <property type="project" value="UniProtKB-KW"/>
</dbReference>
<dbReference type="InterPro" id="IPR038488">
    <property type="entry name" value="Integrase_DNA-bd_sf"/>
</dbReference>
<dbReference type="EMBL" id="RBRQ01000113">
    <property type="protein sequence ID" value="RMR11740.1"/>
    <property type="molecule type" value="Genomic_DNA"/>
</dbReference>
<dbReference type="SUPFAM" id="SSF56349">
    <property type="entry name" value="DNA breaking-rejoining enzymes"/>
    <property type="match status" value="1"/>
</dbReference>
<evidence type="ECO:0000256" key="1">
    <source>
        <dbReference type="ARBA" id="ARBA00008857"/>
    </source>
</evidence>
<keyword evidence="2" id="KW-0229">DNA integration</keyword>
<dbReference type="PROSITE" id="PS51900">
    <property type="entry name" value="CB"/>
    <property type="match status" value="1"/>
</dbReference>
<dbReference type="PROSITE" id="PS51898">
    <property type="entry name" value="TYR_RECOMBINASE"/>
    <property type="match status" value="1"/>
</dbReference>
<comment type="similarity">
    <text evidence="1">Belongs to the 'phage' integrase family.</text>
</comment>
<dbReference type="PANTHER" id="PTHR30629:SF2">
    <property type="entry name" value="PROPHAGE INTEGRASE INTS-RELATED"/>
    <property type="match status" value="1"/>
</dbReference>
<keyword evidence="4" id="KW-0233">DNA recombination</keyword>
<dbReference type="InterPro" id="IPR011010">
    <property type="entry name" value="DNA_brk_join_enz"/>
</dbReference>
<evidence type="ECO:0000259" key="7">
    <source>
        <dbReference type="PROSITE" id="PS51900"/>
    </source>
</evidence>
<evidence type="ECO:0000259" key="6">
    <source>
        <dbReference type="PROSITE" id="PS51898"/>
    </source>
</evidence>
<name>A0A3M4S9S4_9PSED</name>
<dbReference type="GO" id="GO:0006310">
    <property type="term" value="P:DNA recombination"/>
    <property type="evidence" value="ECO:0007669"/>
    <property type="project" value="UniProtKB-KW"/>
</dbReference>
<evidence type="ECO:0000313" key="9">
    <source>
        <dbReference type="Proteomes" id="UP000276615"/>
    </source>
</evidence>
<dbReference type="InterPro" id="IPR002104">
    <property type="entry name" value="Integrase_catalytic"/>
</dbReference>
<dbReference type="InterPro" id="IPR013762">
    <property type="entry name" value="Integrase-like_cat_sf"/>
</dbReference>
<evidence type="ECO:0000256" key="2">
    <source>
        <dbReference type="ARBA" id="ARBA00022908"/>
    </source>
</evidence>
<dbReference type="Gene3D" id="1.10.150.130">
    <property type="match status" value="1"/>
</dbReference>
<protein>
    <submittedName>
        <fullName evidence="8">Phage integrase</fullName>
    </submittedName>
</protein>
<evidence type="ECO:0000256" key="3">
    <source>
        <dbReference type="ARBA" id="ARBA00023125"/>
    </source>
</evidence>
<evidence type="ECO:0000313" key="8">
    <source>
        <dbReference type="EMBL" id="RMR11740.1"/>
    </source>
</evidence>
<dbReference type="AlphaFoldDB" id="A0A3M4S9S4"/>
<dbReference type="GO" id="GO:0003677">
    <property type="term" value="F:DNA binding"/>
    <property type="evidence" value="ECO:0007669"/>
    <property type="project" value="UniProtKB-UniRule"/>
</dbReference>
<sequence>MGANFGSLKRMPPPMPPDNAVVFRRKLSDAFIRSLTEPGKHADGEVPGLYLEVRASSKVGKPPSKVWRLKYRLHGKENRFSIGAYPDIGLKEARDIARSARRDVANHTAPLKAKTAKIEAQLLNEERTFEYVAKQWLAFKSAELVTKSISGFSGALNNHILPAIGKKPVSEIKLEHITTIITALRRQRTMAMARRVRTIIRAVLGFAEERGWVERNVALSNVEELKTRHVVTSNPAIERPADLGRFLIRLYDCNDGSVAAAMRLLVMLPVRPGELVQMRWEDVDLVGADWRYVVSKTKHLDKSKHIVPLPEQALVLLRELHKTRVQRLGVRLAGLSGTSHKPDLHAQVLSAHLPEYDITAHGFRATYRTIAHEHLGIDPIVLELSLSHRMPGALGAVYARAQLLVQRREAAQQWANYLDQLRQNAAHVTSD</sequence>
<accession>A0A3M4S9S4</accession>
<dbReference type="InterPro" id="IPR010998">
    <property type="entry name" value="Integrase_recombinase_N"/>
</dbReference>
<dbReference type="Pfam" id="PF13356">
    <property type="entry name" value="Arm-DNA-bind_3"/>
    <property type="match status" value="1"/>
</dbReference>
<dbReference type="Pfam" id="PF22022">
    <property type="entry name" value="Phage_int_M"/>
    <property type="match status" value="1"/>
</dbReference>
<gene>
    <name evidence="8" type="ORF">ALP92_00675</name>
</gene>
<evidence type="ECO:0000256" key="5">
    <source>
        <dbReference type="PROSITE-ProRule" id="PRU01248"/>
    </source>
</evidence>
<dbReference type="InterPro" id="IPR044068">
    <property type="entry name" value="CB"/>
</dbReference>
<evidence type="ECO:0000256" key="4">
    <source>
        <dbReference type="ARBA" id="ARBA00023172"/>
    </source>
</evidence>
<feature type="domain" description="Core-binding (CB)" evidence="7">
    <location>
        <begin position="127"/>
        <end position="208"/>
    </location>
</feature>
<dbReference type="Gene3D" id="3.30.160.390">
    <property type="entry name" value="Integrase, DNA-binding domain"/>
    <property type="match status" value="1"/>
</dbReference>
<reference evidence="8 9" key="1">
    <citation type="submission" date="2018-08" db="EMBL/GenBank/DDBJ databases">
        <title>Recombination of ecologically and evolutionarily significant loci maintains genetic cohesion in the Pseudomonas syringae species complex.</title>
        <authorList>
            <person name="Dillon M."/>
            <person name="Thakur S."/>
            <person name="Almeida R.N.D."/>
            <person name="Weir B.S."/>
            <person name="Guttman D.S."/>
        </authorList>
    </citation>
    <scope>NUCLEOTIDE SEQUENCE [LARGE SCALE GENOMIC DNA]</scope>
    <source>
        <strain evidence="8 9">ICMP 8670</strain>
    </source>
</reference>